<evidence type="ECO:0000256" key="7">
    <source>
        <dbReference type="ARBA" id="ARBA00023033"/>
    </source>
</evidence>
<protein>
    <submittedName>
        <fullName evidence="8">Uncharacterized protein</fullName>
    </submittedName>
</protein>
<dbReference type="HOGENOM" id="CLU_001570_21_4_1"/>
<dbReference type="InterPro" id="IPR036396">
    <property type="entry name" value="Cyt_P450_sf"/>
</dbReference>
<keyword evidence="4" id="KW-0479">Metal-binding</keyword>
<comment type="cofactor">
    <cofactor evidence="1">
        <name>heme</name>
        <dbReference type="ChEBI" id="CHEBI:30413"/>
    </cofactor>
</comment>
<dbReference type="Gene3D" id="1.10.630.10">
    <property type="entry name" value="Cytochrome P450"/>
    <property type="match status" value="1"/>
</dbReference>
<reference evidence="9" key="1">
    <citation type="journal article" date="2014" name="Proc. Natl. Acad. Sci. U.S.A.">
        <title>Extensive sampling of basidiomycete genomes demonstrates inadequacy of the white-rot/brown-rot paradigm for wood decay fungi.</title>
        <authorList>
            <person name="Riley R."/>
            <person name="Salamov A.A."/>
            <person name="Brown D.W."/>
            <person name="Nagy L.G."/>
            <person name="Floudas D."/>
            <person name="Held B.W."/>
            <person name="Levasseur A."/>
            <person name="Lombard V."/>
            <person name="Morin E."/>
            <person name="Otillar R."/>
            <person name="Lindquist E.A."/>
            <person name="Sun H."/>
            <person name="LaButti K.M."/>
            <person name="Schmutz J."/>
            <person name="Jabbour D."/>
            <person name="Luo H."/>
            <person name="Baker S.E."/>
            <person name="Pisabarro A.G."/>
            <person name="Walton J.D."/>
            <person name="Blanchette R.A."/>
            <person name="Henrissat B."/>
            <person name="Martin F."/>
            <person name="Cullen D."/>
            <person name="Hibbett D.S."/>
            <person name="Grigoriev I.V."/>
        </authorList>
    </citation>
    <scope>NUCLEOTIDE SEQUENCE [LARGE SCALE GENOMIC DNA]</scope>
    <source>
        <strain evidence="9">MUCL 33604</strain>
    </source>
</reference>
<dbReference type="InParanoid" id="A0A067QN47"/>
<dbReference type="GO" id="GO:0004497">
    <property type="term" value="F:monooxygenase activity"/>
    <property type="evidence" value="ECO:0007669"/>
    <property type="project" value="UniProtKB-KW"/>
</dbReference>
<keyword evidence="5" id="KW-0560">Oxidoreductase</keyword>
<organism evidence="8 9">
    <name type="scientific">Jaapia argillacea MUCL 33604</name>
    <dbReference type="NCBI Taxonomy" id="933084"/>
    <lineage>
        <taxon>Eukaryota</taxon>
        <taxon>Fungi</taxon>
        <taxon>Dikarya</taxon>
        <taxon>Basidiomycota</taxon>
        <taxon>Agaricomycotina</taxon>
        <taxon>Agaricomycetes</taxon>
        <taxon>Agaricomycetidae</taxon>
        <taxon>Jaapiales</taxon>
        <taxon>Jaapiaceae</taxon>
        <taxon>Jaapia</taxon>
    </lineage>
</organism>
<evidence type="ECO:0000256" key="6">
    <source>
        <dbReference type="ARBA" id="ARBA00023004"/>
    </source>
</evidence>
<evidence type="ECO:0000256" key="4">
    <source>
        <dbReference type="ARBA" id="ARBA00022723"/>
    </source>
</evidence>
<dbReference type="GO" id="GO:0020037">
    <property type="term" value="F:heme binding"/>
    <property type="evidence" value="ECO:0007669"/>
    <property type="project" value="InterPro"/>
</dbReference>
<evidence type="ECO:0000256" key="3">
    <source>
        <dbReference type="ARBA" id="ARBA00022617"/>
    </source>
</evidence>
<dbReference type="PANTHER" id="PTHR46300">
    <property type="entry name" value="P450, PUTATIVE (EUROFUNG)-RELATED-RELATED"/>
    <property type="match status" value="1"/>
</dbReference>
<dbReference type="Proteomes" id="UP000027265">
    <property type="component" value="Unassembled WGS sequence"/>
</dbReference>
<evidence type="ECO:0000313" key="8">
    <source>
        <dbReference type="EMBL" id="KDQ64957.1"/>
    </source>
</evidence>
<dbReference type="AlphaFoldDB" id="A0A067QN47"/>
<dbReference type="SUPFAM" id="SSF48264">
    <property type="entry name" value="Cytochrome P450"/>
    <property type="match status" value="1"/>
</dbReference>
<keyword evidence="3" id="KW-0349">Heme</keyword>
<gene>
    <name evidence="8" type="ORF">JAAARDRAFT_64759</name>
</gene>
<evidence type="ECO:0000313" key="9">
    <source>
        <dbReference type="Proteomes" id="UP000027265"/>
    </source>
</evidence>
<sequence length="90" mass="10084">MPSIGNSLDMPSTEQWNTLAEWRHKYGDLTSMRSPNQPILFINSPSLANKLLDKKSGIYSGRPALPMTSGLVGRDSSIVVASYRIERFRE</sequence>
<dbReference type="GO" id="GO:0005506">
    <property type="term" value="F:iron ion binding"/>
    <property type="evidence" value="ECO:0007669"/>
    <property type="project" value="InterPro"/>
</dbReference>
<dbReference type="EMBL" id="KL197709">
    <property type="protein sequence ID" value="KDQ64957.1"/>
    <property type="molecule type" value="Genomic_DNA"/>
</dbReference>
<dbReference type="InterPro" id="IPR050364">
    <property type="entry name" value="Cytochrome_P450_fung"/>
</dbReference>
<dbReference type="OrthoDB" id="1055148at2759"/>
<comment type="similarity">
    <text evidence="2">Belongs to the cytochrome P450 family.</text>
</comment>
<proteinExistence type="inferred from homology"/>
<name>A0A067QN47_9AGAM</name>
<evidence type="ECO:0000256" key="1">
    <source>
        <dbReference type="ARBA" id="ARBA00001971"/>
    </source>
</evidence>
<keyword evidence="9" id="KW-1185">Reference proteome</keyword>
<dbReference type="STRING" id="933084.A0A067QN47"/>
<dbReference type="GO" id="GO:0016705">
    <property type="term" value="F:oxidoreductase activity, acting on paired donors, with incorporation or reduction of molecular oxygen"/>
    <property type="evidence" value="ECO:0007669"/>
    <property type="project" value="InterPro"/>
</dbReference>
<accession>A0A067QN47</accession>
<evidence type="ECO:0000256" key="2">
    <source>
        <dbReference type="ARBA" id="ARBA00010617"/>
    </source>
</evidence>
<keyword evidence="6" id="KW-0408">Iron</keyword>
<evidence type="ECO:0000256" key="5">
    <source>
        <dbReference type="ARBA" id="ARBA00023002"/>
    </source>
</evidence>
<keyword evidence="7" id="KW-0503">Monooxygenase</keyword>
<dbReference type="PANTHER" id="PTHR46300:SF7">
    <property type="entry name" value="P450, PUTATIVE (EUROFUNG)-RELATED"/>
    <property type="match status" value="1"/>
</dbReference>